<keyword evidence="1" id="KW-0812">Transmembrane</keyword>
<reference evidence="2" key="1">
    <citation type="journal article" date="2021" name="G3 (Bethesda)">
        <title>Genomic diversity, chromosomal rearrangements, and interspecies hybridization in the ogataea polymorpha species complex.</title>
        <authorList>
            <person name="Hanson S.J."/>
            <person name="Cinneide E.O."/>
            <person name="Salzberg L.I."/>
            <person name="Wolfe K.H."/>
            <person name="McGowan J."/>
            <person name="Fitzpatrick D.A."/>
            <person name="Matlin K."/>
        </authorList>
    </citation>
    <scope>NUCLEOTIDE SEQUENCE</scope>
    <source>
        <strain evidence="2">83-405-1</strain>
    </source>
</reference>
<dbReference type="AlphaFoldDB" id="A0AAN6D8B0"/>
<name>A0AAN6D8B0_9ASCO</name>
<keyword evidence="1" id="KW-1133">Transmembrane helix</keyword>
<proteinExistence type="predicted"/>
<feature type="transmembrane region" description="Helical" evidence="1">
    <location>
        <begin position="29"/>
        <end position="52"/>
    </location>
</feature>
<evidence type="ECO:0000256" key="1">
    <source>
        <dbReference type="SAM" id="Phobius"/>
    </source>
</evidence>
<organism evidence="2 3">
    <name type="scientific">Ogataea haglerorum</name>
    <dbReference type="NCBI Taxonomy" id="1937702"/>
    <lineage>
        <taxon>Eukaryota</taxon>
        <taxon>Fungi</taxon>
        <taxon>Dikarya</taxon>
        <taxon>Ascomycota</taxon>
        <taxon>Saccharomycotina</taxon>
        <taxon>Pichiomycetes</taxon>
        <taxon>Pichiales</taxon>
        <taxon>Pichiaceae</taxon>
        <taxon>Ogataea</taxon>
    </lineage>
</organism>
<sequence>MGFGAQTVSSRRWPLTENRSQTSSHYDVAIGNALDTGLVIWVSYSLLGWLFMPPCAQKNMTRFIPLPEGYVKKYCEESLGFAVDASYLVFPNQIAAGSLLLRHQVIAVRVNACV</sequence>
<dbReference type="Proteomes" id="UP000738402">
    <property type="component" value="Unassembled WGS sequence"/>
</dbReference>
<protein>
    <submittedName>
        <fullName evidence="2">Uncharacterized protein</fullName>
    </submittedName>
</protein>
<accession>A0AAN6D8B0</accession>
<gene>
    <name evidence="2" type="ORF">KL933_001019</name>
</gene>
<evidence type="ECO:0000313" key="3">
    <source>
        <dbReference type="Proteomes" id="UP000738402"/>
    </source>
</evidence>
<evidence type="ECO:0000313" key="2">
    <source>
        <dbReference type="EMBL" id="KAG7729939.1"/>
    </source>
</evidence>
<comment type="caution">
    <text evidence="2">The sequence shown here is derived from an EMBL/GenBank/DDBJ whole genome shotgun (WGS) entry which is preliminary data.</text>
</comment>
<dbReference type="EMBL" id="JAHLUH010000002">
    <property type="protein sequence ID" value="KAG7729939.1"/>
    <property type="molecule type" value="Genomic_DNA"/>
</dbReference>
<keyword evidence="1" id="KW-0472">Membrane</keyword>